<dbReference type="GO" id="GO:0010133">
    <property type="term" value="P:L-proline catabolic process to L-glutamate"/>
    <property type="evidence" value="ECO:0007669"/>
    <property type="project" value="TreeGrafter"/>
</dbReference>
<keyword evidence="3 5" id="KW-0560">Oxidoreductase</keyword>
<feature type="region of interest" description="Disordered" evidence="6">
    <location>
        <begin position="38"/>
        <end position="62"/>
    </location>
</feature>
<comment type="cofactor">
    <cofactor evidence="5">
        <name>FAD</name>
        <dbReference type="ChEBI" id="CHEBI:57692"/>
    </cofactor>
</comment>
<dbReference type="EMBL" id="PUHP01001359">
    <property type="protein sequence ID" value="TQN66020.1"/>
    <property type="molecule type" value="Genomic_DNA"/>
</dbReference>
<keyword evidence="4 5" id="KW-0642">Proline metabolism</keyword>
<proteinExistence type="inferred from homology"/>
<dbReference type="AlphaFoldDB" id="A0A5Q4BGG2"/>
<keyword evidence="5" id="KW-0274">FAD</keyword>
<dbReference type="GO" id="GO:0004657">
    <property type="term" value="F:proline dehydrogenase activity"/>
    <property type="evidence" value="ECO:0007669"/>
    <property type="project" value="UniProtKB-EC"/>
</dbReference>
<dbReference type="PANTHER" id="PTHR13914:SF34">
    <property type="entry name" value="PROLINE DEHYDROGENASE"/>
    <property type="match status" value="1"/>
</dbReference>
<feature type="domain" description="Proline dehydrogenase" evidence="7">
    <location>
        <begin position="136"/>
        <end position="464"/>
    </location>
</feature>
<dbReference type="GO" id="GO:0071949">
    <property type="term" value="F:FAD binding"/>
    <property type="evidence" value="ECO:0007669"/>
    <property type="project" value="TreeGrafter"/>
</dbReference>
<evidence type="ECO:0000256" key="4">
    <source>
        <dbReference type="ARBA" id="ARBA00023062"/>
    </source>
</evidence>
<evidence type="ECO:0000313" key="8">
    <source>
        <dbReference type="EMBL" id="TQN66020.1"/>
    </source>
</evidence>
<evidence type="ECO:0000256" key="1">
    <source>
        <dbReference type="ARBA" id="ARBA00005869"/>
    </source>
</evidence>
<evidence type="ECO:0000256" key="6">
    <source>
        <dbReference type="SAM" id="MobiDB-lite"/>
    </source>
</evidence>
<dbReference type="EC" id="1.5.5.2" evidence="2 5"/>
<comment type="catalytic activity">
    <reaction evidence="5">
        <text>L-proline + a quinone = (S)-1-pyrroline-5-carboxylate + a quinol + H(+)</text>
        <dbReference type="Rhea" id="RHEA:23784"/>
        <dbReference type="ChEBI" id="CHEBI:15378"/>
        <dbReference type="ChEBI" id="CHEBI:17388"/>
        <dbReference type="ChEBI" id="CHEBI:24646"/>
        <dbReference type="ChEBI" id="CHEBI:60039"/>
        <dbReference type="ChEBI" id="CHEBI:132124"/>
        <dbReference type="EC" id="1.5.5.2"/>
    </reaction>
</comment>
<dbReference type="InterPro" id="IPR029041">
    <property type="entry name" value="FAD-linked_oxidoreductase-like"/>
</dbReference>
<keyword evidence="5" id="KW-0285">Flavoprotein</keyword>
<protein>
    <recommendedName>
        <fullName evidence="2 5">Proline dehydrogenase</fullName>
        <ecNumber evidence="2 5">1.5.5.2</ecNumber>
    </recommendedName>
</protein>
<dbReference type="Pfam" id="PF01619">
    <property type="entry name" value="Pro_dh"/>
    <property type="match status" value="1"/>
</dbReference>
<accession>A0A5Q4BGG2</accession>
<comment type="similarity">
    <text evidence="1 5">Belongs to the proline oxidase family.</text>
</comment>
<dbReference type="InterPro" id="IPR002872">
    <property type="entry name" value="Proline_DH_dom"/>
</dbReference>
<dbReference type="Proteomes" id="UP000326340">
    <property type="component" value="Unassembled WGS sequence"/>
</dbReference>
<evidence type="ECO:0000259" key="7">
    <source>
        <dbReference type="Pfam" id="PF01619"/>
    </source>
</evidence>
<organism evidence="8 9">
    <name type="scientific">Colletotrichum shisoi</name>
    <dbReference type="NCBI Taxonomy" id="2078593"/>
    <lineage>
        <taxon>Eukaryota</taxon>
        <taxon>Fungi</taxon>
        <taxon>Dikarya</taxon>
        <taxon>Ascomycota</taxon>
        <taxon>Pezizomycotina</taxon>
        <taxon>Sordariomycetes</taxon>
        <taxon>Hypocreomycetidae</taxon>
        <taxon>Glomerellales</taxon>
        <taxon>Glomerellaceae</taxon>
        <taxon>Colletotrichum</taxon>
        <taxon>Colletotrichum destructivum species complex</taxon>
    </lineage>
</organism>
<dbReference type="PANTHER" id="PTHR13914">
    <property type="entry name" value="PROLINE OXIDASE"/>
    <property type="match status" value="1"/>
</dbReference>
<dbReference type="InterPro" id="IPR015659">
    <property type="entry name" value="Proline_oxidase"/>
</dbReference>
<evidence type="ECO:0000313" key="9">
    <source>
        <dbReference type="Proteomes" id="UP000326340"/>
    </source>
</evidence>
<sequence>MPARLVVCNQAPVPLFGALRRQGAARCNSTAAAAAAAATTTTTATPVARTTQTAASSTQGRSPLSRLPTLALVRSLALTQFMSSPLLMKPALPLLHFIAKSKGALFNPDRNPVLNRLLRWTIYDHFCAGENLQQVTKTVNDVKRMGYQGVILNYAKEIVLDTEEAGADDAPAGDYAAPFYEMVDLWKKGNIETLRMLAPGDFLAVKITGAGPIAVDAMRAHAPIPDVIRKALDEMCDEARKQGSRLWIDAEQQALQPQLEEWTIDLMRRHNRESKPLVYNTIQSYLKASRANAERHMALAAREGWSLGVKLVRGAYIENETRSLIHDTKEDTDRNFDDIADMFISQRLAPSSADAHAASSDLPFPSSALFLATHNAASSSTAIANHRRRLLDGLPTTELECGQLLGMADELSCELLDNYDACLADSGLRREAIPKPFKYLPWGSVSECMGYLHRRAVENKGAIEQSAHMLGSLKSELRRRVFG</sequence>
<reference evidence="8 9" key="1">
    <citation type="journal article" date="2019" name="Sci. Rep.">
        <title>Colletotrichum shisoi sp. nov., an anthracnose pathogen of Perilla frutescens in Japan: molecular phylogenetic, morphological and genomic evidence.</title>
        <authorList>
            <person name="Gan P."/>
            <person name="Tsushima A."/>
            <person name="Hiroyama R."/>
            <person name="Narusaka M."/>
            <person name="Takano Y."/>
            <person name="Narusaka Y."/>
            <person name="Kawaradani M."/>
            <person name="Damm U."/>
            <person name="Shirasu K."/>
        </authorList>
    </citation>
    <scope>NUCLEOTIDE SEQUENCE [LARGE SCALE GENOMIC DNA]</scope>
    <source>
        <strain evidence="8 9">PG-2018a</strain>
    </source>
</reference>
<comment type="caution">
    <text evidence="8">The sequence shown here is derived from an EMBL/GenBank/DDBJ whole genome shotgun (WGS) entry which is preliminary data.</text>
</comment>
<keyword evidence="9" id="KW-1185">Reference proteome</keyword>
<dbReference type="OrthoDB" id="5464at2759"/>
<dbReference type="GO" id="GO:0005739">
    <property type="term" value="C:mitochondrion"/>
    <property type="evidence" value="ECO:0007669"/>
    <property type="project" value="TreeGrafter"/>
</dbReference>
<gene>
    <name evidence="8" type="ORF">CSHISOI_09586</name>
</gene>
<evidence type="ECO:0000256" key="2">
    <source>
        <dbReference type="ARBA" id="ARBA00012695"/>
    </source>
</evidence>
<evidence type="ECO:0000256" key="5">
    <source>
        <dbReference type="RuleBase" id="RU364054"/>
    </source>
</evidence>
<comment type="function">
    <text evidence="5">Converts proline to delta-1-pyrroline-5-carboxylate.</text>
</comment>
<feature type="compositionally biased region" description="Low complexity" evidence="6">
    <location>
        <begin position="38"/>
        <end position="59"/>
    </location>
</feature>
<dbReference type="SUPFAM" id="SSF51730">
    <property type="entry name" value="FAD-linked oxidoreductase"/>
    <property type="match status" value="1"/>
</dbReference>
<evidence type="ECO:0000256" key="3">
    <source>
        <dbReference type="ARBA" id="ARBA00023002"/>
    </source>
</evidence>
<dbReference type="Gene3D" id="3.20.20.220">
    <property type="match status" value="1"/>
</dbReference>
<name>A0A5Q4BGG2_9PEZI</name>